<accession>A0A7S3B6H6</accession>
<evidence type="ECO:0000313" key="2">
    <source>
        <dbReference type="EMBL" id="CAE0126069.1"/>
    </source>
</evidence>
<organism evidence="2">
    <name type="scientific">Haptolina ericina</name>
    <dbReference type="NCBI Taxonomy" id="156174"/>
    <lineage>
        <taxon>Eukaryota</taxon>
        <taxon>Haptista</taxon>
        <taxon>Haptophyta</taxon>
        <taxon>Prymnesiophyceae</taxon>
        <taxon>Prymnesiales</taxon>
        <taxon>Prymnesiaceae</taxon>
        <taxon>Haptolina</taxon>
    </lineage>
</organism>
<proteinExistence type="predicted"/>
<reference evidence="2" key="1">
    <citation type="submission" date="2021-01" db="EMBL/GenBank/DDBJ databases">
        <authorList>
            <person name="Corre E."/>
            <person name="Pelletier E."/>
            <person name="Niang G."/>
            <person name="Scheremetjew M."/>
            <person name="Finn R."/>
            <person name="Kale V."/>
            <person name="Holt S."/>
            <person name="Cochrane G."/>
            <person name="Meng A."/>
            <person name="Brown T."/>
            <person name="Cohen L."/>
        </authorList>
    </citation>
    <scope>NUCLEOTIDE SEQUENCE</scope>
    <source>
        <strain evidence="2">CCMP281</strain>
    </source>
</reference>
<dbReference type="AlphaFoldDB" id="A0A7S3B6H6"/>
<dbReference type="EMBL" id="HBHX01046770">
    <property type="protein sequence ID" value="CAE0126069.1"/>
    <property type="molecule type" value="Transcribed_RNA"/>
</dbReference>
<gene>
    <name evidence="2" type="ORF">HERI1096_LOCUS25894</name>
</gene>
<name>A0A7S3B6H6_9EUKA</name>
<protein>
    <submittedName>
        <fullName evidence="2">Uncharacterized protein</fullName>
    </submittedName>
</protein>
<sequence>MCFCLREPLRHPHPLFVLERSRISEGRRALGNHEFLMTRVGMCEFKPYRVQAQPRRESGGGSPTVELVTQQRVAYGFHMQPQLMCPAGHWLQCDAGDSAVPPLQPLENTPPSQTGPPLHPHPIDDPIGWHDAHAAERITRQADFADGLAHLTIVC</sequence>
<feature type="region of interest" description="Disordered" evidence="1">
    <location>
        <begin position="101"/>
        <end position="124"/>
    </location>
</feature>
<evidence type="ECO:0000256" key="1">
    <source>
        <dbReference type="SAM" id="MobiDB-lite"/>
    </source>
</evidence>